<name>A0ABY5AML8_9CYAN</name>
<sequence length="196" mass="22366">MTSSDDITTLARWMASDFSNQQQAFDNPPLFAHVRACLRPLPSDKFGGVSFYLEQAYEYALNRPYRTRVLMLKEEDGGLIIENYAIENAEEFFGASREPHRLTALTPEHLSRLCGCNFVVERQENSFAGVVEPGNQCIVERNGQTTYLDSRFEISEHHFRTLDRGRNPETGERVWGSVAGAFEFERVTSFAQELDL</sequence>
<organism evidence="4 5">
    <name type="scientific">Phormidium yuhuli AB48</name>
    <dbReference type="NCBI Taxonomy" id="2940671"/>
    <lineage>
        <taxon>Bacteria</taxon>
        <taxon>Bacillati</taxon>
        <taxon>Cyanobacteriota</taxon>
        <taxon>Cyanophyceae</taxon>
        <taxon>Oscillatoriophycideae</taxon>
        <taxon>Oscillatoriales</taxon>
        <taxon>Oscillatoriaceae</taxon>
        <taxon>Phormidium</taxon>
        <taxon>Phormidium yuhuli</taxon>
    </lineage>
</organism>
<dbReference type="Gene3D" id="2.40.128.590">
    <property type="entry name" value="CpcT/CpeT domain"/>
    <property type="match status" value="1"/>
</dbReference>
<reference evidence="4" key="1">
    <citation type="submission" date="2022-06" db="EMBL/GenBank/DDBJ databases">
        <title>Genome sequence of Phormidium yuhuli AB48 isolated from an industrial photobioreactor environment.</title>
        <authorList>
            <person name="Qiu Y."/>
            <person name="Noonan A.J.C."/>
            <person name="Dofher K."/>
            <person name="Koch M."/>
            <person name="Kieft B."/>
            <person name="Lin X."/>
            <person name="Ziels R.M."/>
            <person name="Hallam S.J."/>
        </authorList>
    </citation>
    <scope>NUCLEOTIDE SEQUENCE</scope>
    <source>
        <strain evidence="4">AB48</strain>
    </source>
</reference>
<evidence type="ECO:0000313" key="4">
    <source>
        <dbReference type="EMBL" id="USR90464.1"/>
    </source>
</evidence>
<comment type="function">
    <text evidence="3">Covalently attaches a chromophore to Cys residue(s) of phycobiliproteins.</text>
</comment>
<dbReference type="Pfam" id="PF06206">
    <property type="entry name" value="CpeT"/>
    <property type="match status" value="1"/>
</dbReference>
<dbReference type="InterPro" id="IPR038672">
    <property type="entry name" value="CpcT/CpeT_sf"/>
</dbReference>
<dbReference type="PANTHER" id="PTHR35137">
    <property type="entry name" value="CHROMOPHORE LYASE CRL, CHLOROPLASTIC"/>
    <property type="match status" value="1"/>
</dbReference>
<dbReference type="Proteomes" id="UP001056708">
    <property type="component" value="Chromosome"/>
</dbReference>
<dbReference type="HAMAP" id="MF_01460">
    <property type="entry name" value="Chrphore_lyase_CpxT"/>
    <property type="match status" value="1"/>
</dbReference>
<dbReference type="RefSeq" id="WP_252662492.1">
    <property type="nucleotide sequence ID" value="NZ_CP098611.1"/>
</dbReference>
<dbReference type="GO" id="GO:0016829">
    <property type="term" value="F:lyase activity"/>
    <property type="evidence" value="ECO:0007669"/>
    <property type="project" value="UniProtKB-KW"/>
</dbReference>
<protein>
    <recommendedName>
        <fullName evidence="3">Chromophore lyase CpcT/CpeT</fullName>
        <ecNumber evidence="3">4.-.-.-</ecNumber>
    </recommendedName>
</protein>
<keyword evidence="2 3" id="KW-0456">Lyase</keyword>
<proteinExistence type="inferred from homology"/>
<dbReference type="EMBL" id="CP098611">
    <property type="protein sequence ID" value="USR90464.1"/>
    <property type="molecule type" value="Genomic_DNA"/>
</dbReference>
<evidence type="ECO:0000313" key="5">
    <source>
        <dbReference type="Proteomes" id="UP001056708"/>
    </source>
</evidence>
<comment type="similarity">
    <text evidence="1 3">Belongs to the CpcT/CpeT biliprotein lyase family.</text>
</comment>
<evidence type="ECO:0000256" key="1">
    <source>
        <dbReference type="ARBA" id="ARBA00008206"/>
    </source>
</evidence>
<accession>A0ABY5AML8</accession>
<dbReference type="InterPro" id="IPR010404">
    <property type="entry name" value="CpcT/CpeT"/>
</dbReference>
<dbReference type="EC" id="4.-.-.-" evidence="3"/>
<gene>
    <name evidence="3" type="primary">cpcT</name>
    <name evidence="4" type="ORF">NEA10_16730</name>
</gene>
<evidence type="ECO:0000256" key="3">
    <source>
        <dbReference type="HAMAP-Rule" id="MF_01460"/>
    </source>
</evidence>
<dbReference type="CDD" id="cd16338">
    <property type="entry name" value="CpcT"/>
    <property type="match status" value="1"/>
</dbReference>
<dbReference type="PANTHER" id="PTHR35137:SF1">
    <property type="entry name" value="CHROMOPHORE LYASE CRL, CHLOROPLASTIC"/>
    <property type="match status" value="1"/>
</dbReference>
<keyword evidence="5" id="KW-1185">Reference proteome</keyword>
<evidence type="ECO:0000256" key="2">
    <source>
        <dbReference type="ARBA" id="ARBA00023239"/>
    </source>
</evidence>